<keyword evidence="10 17" id="KW-0456">Lyase</keyword>
<dbReference type="SMART" id="SM01232">
    <property type="entry name" value="H2TH"/>
    <property type="match status" value="1"/>
</dbReference>
<dbReference type="SUPFAM" id="SSF81624">
    <property type="entry name" value="N-terminal domain of MutM-like DNA repair proteins"/>
    <property type="match status" value="1"/>
</dbReference>
<evidence type="ECO:0000256" key="10">
    <source>
        <dbReference type="ARBA" id="ARBA00023239"/>
    </source>
</evidence>
<evidence type="ECO:0000256" key="7">
    <source>
        <dbReference type="ARBA" id="ARBA00022833"/>
    </source>
</evidence>
<dbReference type="PROSITE" id="PS51068">
    <property type="entry name" value="FPG_CAT"/>
    <property type="match status" value="1"/>
</dbReference>
<dbReference type="InterPro" id="IPR035937">
    <property type="entry name" value="FPG_N"/>
</dbReference>
<keyword evidence="6 17" id="KW-0378">Hydrolase</keyword>
<dbReference type="InterPro" id="IPR015887">
    <property type="entry name" value="DNA_glyclase_Znf_dom_DNA_BS"/>
</dbReference>
<sequence length="294" mass="31779">MPEGDVVLLTARRLDAALRGRQLDRAELRWPTAFEVDLVGRTVLEVAAYGKHLLTRFDDARTLRTHLRMDGTWRIARSGSPQARARNPRVRAVLANATWTCVGTDLGMLDVVRTRDERTLLGDLGPDLLADGFDRPLPGSDDASGPAGVDVAAERILAADAAGGFRREHDAADGAPLAELLLSQRGVAGLGTIYTAETLFAHRLWPWTAARAVGPDGVRDLLLTARRLELDAVASGPQFQERYVHGREGRPCRICGTAVQVGVANRPPYERPVFWCPVCQAPGQPTGARSSGAP</sequence>
<comment type="similarity">
    <text evidence="1">Belongs to the FPG family.</text>
</comment>
<dbReference type="InterPro" id="IPR044090">
    <property type="entry name" value="Nei2_N"/>
</dbReference>
<evidence type="ECO:0000313" key="18">
    <source>
        <dbReference type="Proteomes" id="UP000326702"/>
    </source>
</evidence>
<dbReference type="EC" id="4.2.99.18" evidence="2"/>
<dbReference type="PANTHER" id="PTHR42697:SF1">
    <property type="entry name" value="ENDONUCLEASE 8"/>
    <property type="match status" value="1"/>
</dbReference>
<dbReference type="Gene3D" id="3.20.190.10">
    <property type="entry name" value="MutM-like, N-terminal"/>
    <property type="match status" value="1"/>
</dbReference>
<keyword evidence="17" id="KW-0540">Nuclease</keyword>
<dbReference type="PANTHER" id="PTHR42697">
    <property type="entry name" value="ENDONUCLEASE 8"/>
    <property type="match status" value="1"/>
</dbReference>
<keyword evidence="5 14" id="KW-0863">Zinc-finger</keyword>
<dbReference type="PROSITE" id="PS01242">
    <property type="entry name" value="ZF_FPG_1"/>
    <property type="match status" value="1"/>
</dbReference>
<evidence type="ECO:0000256" key="8">
    <source>
        <dbReference type="ARBA" id="ARBA00023125"/>
    </source>
</evidence>
<evidence type="ECO:0000256" key="13">
    <source>
        <dbReference type="ARBA" id="ARBA00044632"/>
    </source>
</evidence>
<evidence type="ECO:0000313" key="17">
    <source>
        <dbReference type="EMBL" id="QFU97953.1"/>
    </source>
</evidence>
<dbReference type="InterPro" id="IPR000214">
    <property type="entry name" value="Znf_DNA_glyclase/AP_lyase"/>
</dbReference>
<dbReference type="Gene3D" id="1.10.8.50">
    <property type="match status" value="1"/>
</dbReference>
<feature type="domain" description="FPG-type" evidence="15">
    <location>
        <begin position="243"/>
        <end position="281"/>
    </location>
</feature>
<dbReference type="InterPro" id="IPR010979">
    <property type="entry name" value="Ribosomal_uS13-like_H2TH"/>
</dbReference>
<keyword evidence="7" id="KW-0862">Zinc</keyword>
<evidence type="ECO:0000256" key="14">
    <source>
        <dbReference type="PROSITE-ProRule" id="PRU00391"/>
    </source>
</evidence>
<name>A0A5P9Q926_9MICO</name>
<dbReference type="SUPFAM" id="SSF46946">
    <property type="entry name" value="S13-like H2TH domain"/>
    <property type="match status" value="1"/>
</dbReference>
<evidence type="ECO:0000256" key="3">
    <source>
        <dbReference type="ARBA" id="ARBA00022723"/>
    </source>
</evidence>
<evidence type="ECO:0000256" key="4">
    <source>
        <dbReference type="ARBA" id="ARBA00022763"/>
    </source>
</evidence>
<dbReference type="GO" id="GO:0140078">
    <property type="term" value="F:class I DNA-(apurinic or apyrimidinic site) endonuclease activity"/>
    <property type="evidence" value="ECO:0007669"/>
    <property type="project" value="UniProtKB-EC"/>
</dbReference>
<dbReference type="SUPFAM" id="SSF57716">
    <property type="entry name" value="Glucocorticoid receptor-like (DNA-binding domain)"/>
    <property type="match status" value="1"/>
</dbReference>
<dbReference type="InterPro" id="IPR012319">
    <property type="entry name" value="FPG_cat"/>
</dbReference>
<dbReference type="SMART" id="SM00898">
    <property type="entry name" value="Fapy_DNA_glyco"/>
    <property type="match status" value="1"/>
</dbReference>
<evidence type="ECO:0000256" key="11">
    <source>
        <dbReference type="ARBA" id="ARBA00023268"/>
    </source>
</evidence>
<dbReference type="Proteomes" id="UP000326702">
    <property type="component" value="Chromosome"/>
</dbReference>
<keyword evidence="9" id="KW-0234">DNA repair</keyword>
<dbReference type="GO" id="GO:0006284">
    <property type="term" value="P:base-excision repair"/>
    <property type="evidence" value="ECO:0007669"/>
    <property type="project" value="InterPro"/>
</dbReference>
<dbReference type="CDD" id="cd08971">
    <property type="entry name" value="AcNei2_N"/>
    <property type="match status" value="1"/>
</dbReference>
<dbReference type="AlphaFoldDB" id="A0A5P9Q926"/>
<dbReference type="GO" id="GO:0008270">
    <property type="term" value="F:zinc ion binding"/>
    <property type="evidence" value="ECO:0007669"/>
    <property type="project" value="UniProtKB-KW"/>
</dbReference>
<proteinExistence type="inferred from homology"/>
<evidence type="ECO:0000256" key="12">
    <source>
        <dbReference type="ARBA" id="ARBA00023295"/>
    </source>
</evidence>
<gene>
    <name evidence="17" type="ORF">KDY119_01459</name>
</gene>
<dbReference type="OrthoDB" id="9800855at2"/>
<evidence type="ECO:0000259" key="16">
    <source>
        <dbReference type="PROSITE" id="PS51068"/>
    </source>
</evidence>
<keyword evidence="17" id="KW-0255">Endonuclease</keyword>
<reference evidence="17 18" key="1">
    <citation type="submission" date="2019-10" db="EMBL/GenBank/DDBJ databases">
        <title>Genome sequence of Luteimicrobium xylanilyticum HY-24.</title>
        <authorList>
            <person name="Kim D.Y."/>
            <person name="Park H.-Y."/>
        </authorList>
    </citation>
    <scope>NUCLEOTIDE SEQUENCE [LARGE SCALE GENOMIC DNA]</scope>
    <source>
        <strain evidence="17 18">HY-24</strain>
    </source>
</reference>
<comment type="catalytic activity">
    <reaction evidence="13">
        <text>2'-deoxyribonucleotide-(2'-deoxyribose 5'-phosphate)-2'-deoxyribonucleotide-DNA = a 3'-end 2'-deoxyribonucleotide-(2,3-dehydro-2,3-deoxyribose 5'-phosphate)-DNA + a 5'-end 5'-phospho-2'-deoxyribonucleoside-DNA + H(+)</text>
        <dbReference type="Rhea" id="RHEA:66592"/>
        <dbReference type="Rhea" id="RHEA-COMP:13180"/>
        <dbReference type="Rhea" id="RHEA-COMP:16897"/>
        <dbReference type="Rhea" id="RHEA-COMP:17067"/>
        <dbReference type="ChEBI" id="CHEBI:15378"/>
        <dbReference type="ChEBI" id="CHEBI:136412"/>
        <dbReference type="ChEBI" id="CHEBI:157695"/>
        <dbReference type="ChEBI" id="CHEBI:167181"/>
        <dbReference type="EC" id="4.2.99.18"/>
    </reaction>
</comment>
<evidence type="ECO:0000256" key="9">
    <source>
        <dbReference type="ARBA" id="ARBA00023204"/>
    </source>
</evidence>
<evidence type="ECO:0000256" key="1">
    <source>
        <dbReference type="ARBA" id="ARBA00009409"/>
    </source>
</evidence>
<keyword evidence="4" id="KW-0227">DNA damage</keyword>
<dbReference type="GO" id="GO:0000703">
    <property type="term" value="F:oxidized pyrimidine nucleobase lesion DNA N-glycosylase activity"/>
    <property type="evidence" value="ECO:0007669"/>
    <property type="project" value="TreeGrafter"/>
</dbReference>
<keyword evidence="12 17" id="KW-0326">Glycosidase</keyword>
<keyword evidence="3" id="KW-0479">Metal-binding</keyword>
<dbReference type="EMBL" id="CP045529">
    <property type="protein sequence ID" value="QFU97953.1"/>
    <property type="molecule type" value="Genomic_DNA"/>
</dbReference>
<protein>
    <recommendedName>
        <fullName evidence="2">DNA-(apurinic or apyrimidinic site) lyase</fullName>
        <ecNumber evidence="2">4.2.99.18</ecNumber>
    </recommendedName>
</protein>
<dbReference type="KEGG" id="lxl:KDY119_01459"/>
<evidence type="ECO:0000259" key="15">
    <source>
        <dbReference type="PROSITE" id="PS51066"/>
    </source>
</evidence>
<dbReference type="InterPro" id="IPR015886">
    <property type="entry name" value="H2TH_FPG"/>
</dbReference>
<dbReference type="RefSeq" id="WP_153022122.1">
    <property type="nucleotide sequence ID" value="NZ_BAABIH010000018.1"/>
</dbReference>
<feature type="domain" description="Formamidopyrimidine-DNA glycosylase catalytic" evidence="16">
    <location>
        <begin position="2"/>
        <end position="92"/>
    </location>
</feature>
<organism evidence="17 18">
    <name type="scientific">Luteimicrobium xylanilyticum</name>
    <dbReference type="NCBI Taxonomy" id="1133546"/>
    <lineage>
        <taxon>Bacteria</taxon>
        <taxon>Bacillati</taxon>
        <taxon>Actinomycetota</taxon>
        <taxon>Actinomycetes</taxon>
        <taxon>Micrococcales</taxon>
        <taxon>Luteimicrobium</taxon>
    </lineage>
</organism>
<dbReference type="Pfam" id="PF01149">
    <property type="entry name" value="Fapy_DNA_glyco"/>
    <property type="match status" value="1"/>
</dbReference>
<evidence type="ECO:0000256" key="6">
    <source>
        <dbReference type="ARBA" id="ARBA00022801"/>
    </source>
</evidence>
<keyword evidence="18" id="KW-1185">Reference proteome</keyword>
<dbReference type="PROSITE" id="PS51066">
    <property type="entry name" value="ZF_FPG_2"/>
    <property type="match status" value="1"/>
</dbReference>
<evidence type="ECO:0000256" key="5">
    <source>
        <dbReference type="ARBA" id="ARBA00022771"/>
    </source>
</evidence>
<keyword evidence="11" id="KW-0511">Multifunctional enzyme</keyword>
<dbReference type="GO" id="GO:0003684">
    <property type="term" value="F:damaged DNA binding"/>
    <property type="evidence" value="ECO:0007669"/>
    <property type="project" value="InterPro"/>
</dbReference>
<evidence type="ECO:0000256" key="2">
    <source>
        <dbReference type="ARBA" id="ARBA00012720"/>
    </source>
</evidence>
<accession>A0A5P9Q926</accession>
<keyword evidence="8" id="KW-0238">DNA-binding</keyword>